<proteinExistence type="predicted"/>
<evidence type="ECO:0000313" key="1">
    <source>
        <dbReference type="EMBL" id="KAI9913097.1"/>
    </source>
</evidence>
<organism evidence="1 2">
    <name type="scientific">Peronosclerospora sorghi</name>
    <dbReference type="NCBI Taxonomy" id="230839"/>
    <lineage>
        <taxon>Eukaryota</taxon>
        <taxon>Sar</taxon>
        <taxon>Stramenopiles</taxon>
        <taxon>Oomycota</taxon>
        <taxon>Peronosporomycetes</taxon>
        <taxon>Peronosporales</taxon>
        <taxon>Peronosporaceae</taxon>
        <taxon>Peronosclerospora</taxon>
    </lineage>
</organism>
<gene>
    <name evidence="1" type="ORF">PsorP6_005541</name>
</gene>
<protein>
    <submittedName>
        <fullName evidence="1">Uncharacterized protein</fullName>
    </submittedName>
</protein>
<name>A0ACC0W3I6_9STRA</name>
<dbReference type="Proteomes" id="UP001163321">
    <property type="component" value="Chromosome 4"/>
</dbReference>
<keyword evidence="2" id="KW-1185">Reference proteome</keyword>
<accession>A0ACC0W3I6</accession>
<comment type="caution">
    <text evidence="1">The sequence shown here is derived from an EMBL/GenBank/DDBJ whole genome shotgun (WGS) entry which is preliminary data.</text>
</comment>
<evidence type="ECO:0000313" key="2">
    <source>
        <dbReference type="Proteomes" id="UP001163321"/>
    </source>
</evidence>
<reference evidence="1 2" key="1">
    <citation type="journal article" date="2022" name="bioRxiv">
        <title>The genome of the oomycete Peronosclerospora sorghi, a cosmopolitan pathogen of maize and sorghum, is inflated with dispersed pseudogenes.</title>
        <authorList>
            <person name="Fletcher K."/>
            <person name="Martin F."/>
            <person name="Isakeit T."/>
            <person name="Cavanaugh K."/>
            <person name="Magill C."/>
            <person name="Michelmore R."/>
        </authorList>
    </citation>
    <scope>NUCLEOTIDE SEQUENCE [LARGE SCALE GENOMIC DNA]</scope>
    <source>
        <strain evidence="1">P6</strain>
    </source>
</reference>
<dbReference type="EMBL" id="CM047583">
    <property type="protein sequence ID" value="KAI9913097.1"/>
    <property type="molecule type" value="Genomic_DNA"/>
</dbReference>
<sequence>MAMQSLTFLRWVDANRDLLPDFVDKTLSKSGTSDAVRDILKKDDRDLTVEDVPELLGEL</sequence>